<dbReference type="EMBL" id="JACGCI010000306">
    <property type="protein sequence ID" value="KAF6741009.1"/>
    <property type="molecule type" value="Genomic_DNA"/>
</dbReference>
<feature type="region of interest" description="Disordered" evidence="1">
    <location>
        <begin position="28"/>
        <end position="47"/>
    </location>
</feature>
<organism evidence="2 3">
    <name type="scientific">Ephemerocybe angulata</name>
    <dbReference type="NCBI Taxonomy" id="980116"/>
    <lineage>
        <taxon>Eukaryota</taxon>
        <taxon>Fungi</taxon>
        <taxon>Dikarya</taxon>
        <taxon>Basidiomycota</taxon>
        <taxon>Agaricomycotina</taxon>
        <taxon>Agaricomycetes</taxon>
        <taxon>Agaricomycetidae</taxon>
        <taxon>Agaricales</taxon>
        <taxon>Agaricineae</taxon>
        <taxon>Psathyrellaceae</taxon>
        <taxon>Ephemerocybe</taxon>
    </lineage>
</organism>
<keyword evidence="3" id="KW-1185">Reference proteome</keyword>
<dbReference type="OrthoDB" id="73076at2759"/>
<feature type="compositionally biased region" description="Low complexity" evidence="1">
    <location>
        <begin position="31"/>
        <end position="42"/>
    </location>
</feature>
<gene>
    <name evidence="2" type="ORF">DFP72DRAFT_1085259</name>
</gene>
<reference evidence="2 3" key="1">
    <citation type="submission" date="2020-07" db="EMBL/GenBank/DDBJ databases">
        <title>Comparative genomics of pyrophilous fungi reveals a link between fire events and developmental genes.</title>
        <authorList>
            <consortium name="DOE Joint Genome Institute"/>
            <person name="Steindorff A.S."/>
            <person name="Carver A."/>
            <person name="Calhoun S."/>
            <person name="Stillman K."/>
            <person name="Liu H."/>
            <person name="Lipzen A."/>
            <person name="Pangilinan J."/>
            <person name="Labutti K."/>
            <person name="Bruns T.D."/>
            <person name="Grigoriev I.V."/>
        </authorList>
    </citation>
    <scope>NUCLEOTIDE SEQUENCE [LARGE SCALE GENOMIC DNA]</scope>
    <source>
        <strain evidence="2 3">CBS 144469</strain>
    </source>
</reference>
<evidence type="ECO:0000313" key="2">
    <source>
        <dbReference type="EMBL" id="KAF6741009.1"/>
    </source>
</evidence>
<name>A0A8H6H5Y2_9AGAR</name>
<evidence type="ECO:0000313" key="3">
    <source>
        <dbReference type="Proteomes" id="UP000521943"/>
    </source>
</evidence>
<protein>
    <submittedName>
        <fullName evidence="2">Uncharacterized protein</fullName>
    </submittedName>
</protein>
<dbReference type="AlphaFoldDB" id="A0A8H6H5Y2"/>
<evidence type="ECO:0000256" key="1">
    <source>
        <dbReference type="SAM" id="MobiDB-lite"/>
    </source>
</evidence>
<accession>A0A8H6H5Y2</accession>
<comment type="caution">
    <text evidence="2">The sequence shown here is derived from an EMBL/GenBank/DDBJ whole genome shotgun (WGS) entry which is preliminary data.</text>
</comment>
<sequence>MSWAGDILNEKESPFIKIARAFLMGDSKINRSSSPSSRTQSTQEERGVGLQNFKCPPAWEEMHQILRDISTQVYESLSKHIQMPAGRNLRMKRAESESHDSQWKSMTPPPTMLQNPNSIKATKVQLRLWCLTLPLPKVTPIIVAALRISDALDHEDLFKLLKRALDGLIDQGIRVVSYASDGTEVGRKVQKQLLRLGTPADRVIKNPFPNRPYTRFHFTIYRSQDICVIQGSKHALKPLRKNLFTGARLLTFGNSAAAYHLVNSLGSPLPKRDVEKVDRQDDNASCPASYSQLQGASREALDILDILIQGQLALVFIHRDYVDGIAPLVPWLNWTEPCYHVFASTRRVVKEFPTLSPLQADVVASLVEIRRPSEGQSPSSRPIYPTWYTLTDADQAGAILAQNIQNLATKDAESPQGFRTEATNKKMEQLAIADLAVATNDAMRCAFIETGDEELNEIVAGNINIDEQRFEGGKGVGSSVERELRWRKAARVGFIHLSDPIVRDRFAQRHKVSTSR</sequence>
<dbReference type="Proteomes" id="UP000521943">
    <property type="component" value="Unassembled WGS sequence"/>
</dbReference>
<proteinExistence type="predicted"/>